<dbReference type="InterPro" id="IPR001881">
    <property type="entry name" value="EGF-like_Ca-bd_dom"/>
</dbReference>
<feature type="transmembrane region" description="Helical" evidence="17">
    <location>
        <begin position="411"/>
        <end position="428"/>
    </location>
</feature>
<proteinExistence type="inferred from homology"/>
<feature type="transmembrane region" description="Helical" evidence="17">
    <location>
        <begin position="486"/>
        <end position="509"/>
    </location>
</feature>
<protein>
    <submittedName>
        <fullName evidence="21">Uncharacterized protein</fullName>
    </submittedName>
</protein>
<gene>
    <name evidence="21" type="ORF">GDO86_006857</name>
</gene>
<feature type="transmembrane region" description="Helical" evidence="17">
    <location>
        <begin position="567"/>
        <end position="587"/>
    </location>
</feature>
<feature type="non-terminal residue" evidence="21">
    <location>
        <position position="671"/>
    </location>
</feature>
<evidence type="ECO:0000256" key="13">
    <source>
        <dbReference type="ARBA" id="ARBA00023170"/>
    </source>
</evidence>
<evidence type="ECO:0000256" key="12">
    <source>
        <dbReference type="ARBA" id="ARBA00023157"/>
    </source>
</evidence>
<dbReference type="InterPro" id="IPR000152">
    <property type="entry name" value="EGF-type_Asp/Asn_hydroxyl_site"/>
</dbReference>
<dbReference type="InterPro" id="IPR001740">
    <property type="entry name" value="GPCR_2_EMR1-like_rcpt"/>
</dbReference>
<evidence type="ECO:0000256" key="16">
    <source>
        <dbReference type="PROSITE-ProRule" id="PRU00076"/>
    </source>
</evidence>
<organism evidence="21 22">
    <name type="scientific">Hymenochirus boettgeri</name>
    <name type="common">Congo dwarf clawed frog</name>
    <dbReference type="NCBI Taxonomy" id="247094"/>
    <lineage>
        <taxon>Eukaryota</taxon>
        <taxon>Metazoa</taxon>
        <taxon>Chordata</taxon>
        <taxon>Craniata</taxon>
        <taxon>Vertebrata</taxon>
        <taxon>Euteleostomi</taxon>
        <taxon>Amphibia</taxon>
        <taxon>Batrachia</taxon>
        <taxon>Anura</taxon>
        <taxon>Pipoidea</taxon>
        <taxon>Pipidae</taxon>
        <taxon>Pipinae</taxon>
        <taxon>Hymenochirus</taxon>
    </lineage>
</organism>
<feature type="transmembrane region" description="Helical" evidence="17">
    <location>
        <begin position="521"/>
        <end position="547"/>
    </location>
</feature>
<evidence type="ECO:0000256" key="17">
    <source>
        <dbReference type="SAM" id="Phobius"/>
    </source>
</evidence>
<evidence type="ECO:0000256" key="7">
    <source>
        <dbReference type="ARBA" id="ARBA00022737"/>
    </source>
</evidence>
<keyword evidence="6" id="KW-0732">Signal</keyword>
<reference evidence="21" key="1">
    <citation type="thesis" date="2020" institute="ProQuest LLC" country="789 East Eisenhower Parkway, Ann Arbor, MI, USA">
        <title>Comparative Genomics and Chromosome Evolution.</title>
        <authorList>
            <person name="Mudd A.B."/>
        </authorList>
    </citation>
    <scope>NUCLEOTIDE SEQUENCE</scope>
    <source>
        <strain evidence="21">Female2</strain>
        <tissue evidence="21">Blood</tissue>
    </source>
</reference>
<dbReference type="SUPFAM" id="SSF57196">
    <property type="entry name" value="EGF/Laminin"/>
    <property type="match status" value="1"/>
</dbReference>
<dbReference type="InterPro" id="IPR018097">
    <property type="entry name" value="EGF_Ca-bd_CS"/>
</dbReference>
<evidence type="ECO:0000256" key="1">
    <source>
        <dbReference type="ARBA" id="ARBA00004651"/>
    </source>
</evidence>
<name>A0A8T2JC80_9PIPI</name>
<keyword evidence="10" id="KW-0297">G-protein coupled receptor</keyword>
<dbReference type="InterPro" id="IPR000742">
    <property type="entry name" value="EGF"/>
</dbReference>
<keyword evidence="9 17" id="KW-1133">Transmembrane helix</keyword>
<dbReference type="Pfam" id="PF07645">
    <property type="entry name" value="EGF_CA"/>
    <property type="match status" value="1"/>
</dbReference>
<evidence type="ECO:0000259" key="20">
    <source>
        <dbReference type="PROSITE" id="PS50261"/>
    </source>
</evidence>
<evidence type="ECO:0000256" key="4">
    <source>
        <dbReference type="ARBA" id="ARBA00022536"/>
    </source>
</evidence>
<dbReference type="PANTHER" id="PTHR12011:SF433">
    <property type="entry name" value="ADHESION G PROTEIN-COUPLED RECEPTOR E1-LIKE-RELATED"/>
    <property type="match status" value="1"/>
</dbReference>
<dbReference type="InterPro" id="IPR017983">
    <property type="entry name" value="GPCR_2_secretin-like_CS"/>
</dbReference>
<keyword evidence="11 17" id="KW-0472">Membrane</keyword>
<keyword evidence="5 17" id="KW-0812">Transmembrane</keyword>
<dbReference type="CDD" id="cd00054">
    <property type="entry name" value="EGF_CA"/>
    <property type="match status" value="1"/>
</dbReference>
<evidence type="ECO:0000256" key="11">
    <source>
        <dbReference type="ARBA" id="ARBA00023136"/>
    </source>
</evidence>
<keyword evidence="15" id="KW-0807">Transducer</keyword>
<dbReference type="OrthoDB" id="1100386at2759"/>
<dbReference type="GO" id="GO:0004930">
    <property type="term" value="F:G protein-coupled receptor activity"/>
    <property type="evidence" value="ECO:0007669"/>
    <property type="project" value="UniProtKB-KW"/>
</dbReference>
<keyword evidence="22" id="KW-1185">Reference proteome</keyword>
<dbReference type="PRINTS" id="PR01128">
    <property type="entry name" value="EMR1HORMONER"/>
</dbReference>
<dbReference type="GO" id="GO:0007189">
    <property type="term" value="P:adenylate cyclase-activating G protein-coupled receptor signaling pathway"/>
    <property type="evidence" value="ECO:0007669"/>
    <property type="project" value="TreeGrafter"/>
</dbReference>
<feature type="domain" description="G-protein coupled receptors family 2 profile 2" evidence="20">
    <location>
        <begin position="375"/>
        <end position="619"/>
    </location>
</feature>
<evidence type="ECO:0000256" key="14">
    <source>
        <dbReference type="ARBA" id="ARBA00023180"/>
    </source>
</evidence>
<dbReference type="AlphaFoldDB" id="A0A8T2JC80"/>
<evidence type="ECO:0000256" key="15">
    <source>
        <dbReference type="ARBA" id="ARBA00023224"/>
    </source>
</evidence>
<comment type="caution">
    <text evidence="16">Lacks conserved residue(s) required for the propagation of feature annotation.</text>
</comment>
<evidence type="ECO:0000256" key="6">
    <source>
        <dbReference type="ARBA" id="ARBA00022729"/>
    </source>
</evidence>
<dbReference type="InterPro" id="IPR057244">
    <property type="entry name" value="GAIN_B"/>
</dbReference>
<feature type="transmembrane region" description="Helical" evidence="17">
    <location>
        <begin position="593"/>
        <end position="618"/>
    </location>
</feature>
<feature type="domain" description="EGF-like" evidence="18">
    <location>
        <begin position="59"/>
        <end position="96"/>
    </location>
</feature>
<accession>A0A8T2JC80</accession>
<dbReference type="Pfam" id="PF01825">
    <property type="entry name" value="GPS"/>
    <property type="match status" value="1"/>
</dbReference>
<dbReference type="Proteomes" id="UP000812440">
    <property type="component" value="Chromosome 3"/>
</dbReference>
<dbReference type="SUPFAM" id="SSF81321">
    <property type="entry name" value="Family A G protein-coupled receptor-like"/>
    <property type="match status" value="1"/>
</dbReference>
<evidence type="ECO:0000256" key="3">
    <source>
        <dbReference type="ARBA" id="ARBA00022475"/>
    </source>
</evidence>
<keyword evidence="12" id="KW-1015">Disulfide bond</keyword>
<comment type="similarity">
    <text evidence="2">Belongs to the G-protein coupled receptor 2 family. Adhesion G-protein coupled receptor (ADGR) subfamily.</text>
</comment>
<feature type="transmembrane region" description="Helical" evidence="17">
    <location>
        <begin position="375"/>
        <end position="399"/>
    </location>
</feature>
<dbReference type="FunFam" id="1.20.1070.10:FF:000903">
    <property type="entry name" value="Adhesion G protein-coupled receptor E1"/>
    <property type="match status" value="1"/>
</dbReference>
<keyword evidence="14" id="KW-0325">Glycoprotein</keyword>
<feature type="domain" description="GAIN-B" evidence="19">
    <location>
        <begin position="205"/>
        <end position="366"/>
    </location>
</feature>
<dbReference type="GO" id="GO:0007166">
    <property type="term" value="P:cell surface receptor signaling pathway"/>
    <property type="evidence" value="ECO:0007669"/>
    <property type="project" value="InterPro"/>
</dbReference>
<keyword evidence="7" id="KW-0677">Repeat</keyword>
<dbReference type="InterPro" id="IPR000203">
    <property type="entry name" value="GPS"/>
</dbReference>
<keyword evidence="13" id="KW-0675">Receptor</keyword>
<dbReference type="InterPro" id="IPR046338">
    <property type="entry name" value="GAIN_dom_sf"/>
</dbReference>
<evidence type="ECO:0000256" key="8">
    <source>
        <dbReference type="ARBA" id="ARBA00022837"/>
    </source>
</evidence>
<evidence type="ECO:0000256" key="9">
    <source>
        <dbReference type="ARBA" id="ARBA00022989"/>
    </source>
</evidence>
<dbReference type="SMART" id="SM00303">
    <property type="entry name" value="GPS"/>
    <property type="match status" value="1"/>
</dbReference>
<dbReference type="InterPro" id="IPR000832">
    <property type="entry name" value="GPCR_2_secretin-like"/>
</dbReference>
<dbReference type="PROSITE" id="PS01187">
    <property type="entry name" value="EGF_CA"/>
    <property type="match status" value="1"/>
</dbReference>
<dbReference type="InterPro" id="IPR017981">
    <property type="entry name" value="GPCR_2-like_7TM"/>
</dbReference>
<dbReference type="PROSITE" id="PS50026">
    <property type="entry name" value="EGF_3"/>
    <property type="match status" value="1"/>
</dbReference>
<evidence type="ECO:0000256" key="10">
    <source>
        <dbReference type="ARBA" id="ARBA00023040"/>
    </source>
</evidence>
<keyword evidence="4 16" id="KW-0245">EGF-like domain</keyword>
<dbReference type="PROSITE" id="PS50221">
    <property type="entry name" value="GAIN_B"/>
    <property type="match status" value="1"/>
</dbReference>
<evidence type="ECO:0000256" key="2">
    <source>
        <dbReference type="ARBA" id="ARBA00007343"/>
    </source>
</evidence>
<dbReference type="InterPro" id="IPR049883">
    <property type="entry name" value="NOTCH1_EGF-like"/>
</dbReference>
<dbReference type="GO" id="GO:0005509">
    <property type="term" value="F:calcium ion binding"/>
    <property type="evidence" value="ECO:0007669"/>
    <property type="project" value="InterPro"/>
</dbReference>
<dbReference type="Gene3D" id="2.60.220.50">
    <property type="match status" value="1"/>
</dbReference>
<dbReference type="FunFam" id="2.10.25.10:FF:000038">
    <property type="entry name" value="Fibrillin 2"/>
    <property type="match status" value="1"/>
</dbReference>
<evidence type="ECO:0000259" key="19">
    <source>
        <dbReference type="PROSITE" id="PS50221"/>
    </source>
</evidence>
<evidence type="ECO:0000256" key="5">
    <source>
        <dbReference type="ARBA" id="ARBA00022692"/>
    </source>
</evidence>
<comment type="caution">
    <text evidence="21">The sequence shown here is derived from an EMBL/GenBank/DDBJ whole genome shotgun (WGS) entry which is preliminary data.</text>
</comment>
<dbReference type="PRINTS" id="PR00249">
    <property type="entry name" value="GPCRSECRETIN"/>
</dbReference>
<dbReference type="PROSITE" id="PS00650">
    <property type="entry name" value="G_PROTEIN_RECEP_F2_2"/>
    <property type="match status" value="1"/>
</dbReference>
<evidence type="ECO:0000259" key="18">
    <source>
        <dbReference type="PROSITE" id="PS50026"/>
    </source>
</evidence>
<keyword evidence="3" id="KW-1003">Cell membrane</keyword>
<keyword evidence="8" id="KW-0106">Calcium</keyword>
<dbReference type="PANTHER" id="PTHR12011">
    <property type="entry name" value="ADHESION G-PROTEIN COUPLED RECEPTOR"/>
    <property type="match status" value="1"/>
</dbReference>
<dbReference type="SMART" id="SM00181">
    <property type="entry name" value="EGF"/>
    <property type="match status" value="2"/>
</dbReference>
<dbReference type="Pfam" id="PF00002">
    <property type="entry name" value="7tm_2"/>
    <property type="match status" value="1"/>
</dbReference>
<sequence length="671" mass="73754">AVNIPAKAEHFPQCGGNSVCPANSNCTVANQGNFCICSTGFTNEVDKTHVTYPKGFCTDINECARFYPCHPSTDCTNTIGSYYCSCSSGYIEKQINIRGKSQITCEARNPNSCYNNSDCPPNSLCNSNACYCDKGFENPKGGTYVRLDEKCAGLSTCVSITKSISSILNNSSWSEINSSSSSAIVNDLLQIVELVVLNLFTQNPTNQNFSTPELDVSMEVSQDNCTFLHIDIGSSRMNVSCNLLPGSEDGAIFIVYKSLDDKLHENFLRLSEEDEENYDIVVNSRVVTGAITSNTTKDLNPPVTFSLNHLQVPDSDMISLCVFWDPKLKGWSERGCNVKDSNVTHTVCSCDHLSTFAVIMAPCQIKEDDGLLHGLLYISRVGLSLSIICLFLSLLTFLLCRSLRSAHTSMLIALSGCLFLAQLIILFGLHQTRNMTLCSIIAGCLHYILLCSFGWMSLESVLLFLTVRNLRAMNFLTSRRSHFPSACLIGFGVPAVIVAISASVSPHGYGTNKWCWLNGNLIWSFLGPVCVLITINTILLISTFYLLRVKLAALNTNVSTLKDTRLLTFKALTQLFILGSTWILGFFQCGPGAMVASYLFTICNSLQGVFIFLVHCLLNRQVREEYHKASRRLYAAKSDSEPVSGSTAPVTMKLVTFGLISSLFTPLLHQH</sequence>
<evidence type="ECO:0000313" key="21">
    <source>
        <dbReference type="EMBL" id="KAG8441283.1"/>
    </source>
</evidence>
<feature type="transmembrane region" description="Helical" evidence="17">
    <location>
        <begin position="440"/>
        <end position="465"/>
    </location>
</feature>
<dbReference type="PROSITE" id="PS50261">
    <property type="entry name" value="G_PROTEIN_RECEP_F2_4"/>
    <property type="match status" value="1"/>
</dbReference>
<comment type="subcellular location">
    <subcellularLocation>
        <location evidence="1">Cell membrane</location>
        <topology evidence="1">Multi-pass membrane protein</topology>
    </subcellularLocation>
</comment>
<dbReference type="PROSITE" id="PS00010">
    <property type="entry name" value="ASX_HYDROXYL"/>
    <property type="match status" value="1"/>
</dbReference>
<dbReference type="Gene3D" id="1.20.1070.10">
    <property type="entry name" value="Rhodopsin 7-helix transmembrane proteins"/>
    <property type="match status" value="1"/>
</dbReference>
<dbReference type="GO" id="GO:0005886">
    <property type="term" value="C:plasma membrane"/>
    <property type="evidence" value="ECO:0007669"/>
    <property type="project" value="UniProtKB-SubCell"/>
</dbReference>
<dbReference type="SMART" id="SM00179">
    <property type="entry name" value="EGF_CA"/>
    <property type="match status" value="1"/>
</dbReference>
<dbReference type="EMBL" id="JAACNH010000006">
    <property type="protein sequence ID" value="KAG8441283.1"/>
    <property type="molecule type" value="Genomic_DNA"/>
</dbReference>
<dbReference type="Gene3D" id="2.10.25.10">
    <property type="entry name" value="Laminin"/>
    <property type="match status" value="2"/>
</dbReference>
<evidence type="ECO:0000313" key="22">
    <source>
        <dbReference type="Proteomes" id="UP000812440"/>
    </source>
</evidence>